<dbReference type="AlphaFoldDB" id="A0A5C8NIR9"/>
<dbReference type="SUPFAM" id="SSF53850">
    <property type="entry name" value="Periplasmic binding protein-like II"/>
    <property type="match status" value="1"/>
</dbReference>
<dbReference type="Gene3D" id="3.40.190.10">
    <property type="entry name" value="Periplasmic binding protein-like II"/>
    <property type="match status" value="2"/>
</dbReference>
<name>A0A5C8NIR9_9BACI</name>
<proteinExistence type="predicted"/>
<dbReference type="PANTHER" id="PTHR43649:SF12">
    <property type="entry name" value="DIACETYLCHITOBIOSE BINDING PROTEIN DASA"/>
    <property type="match status" value="1"/>
</dbReference>
<evidence type="ECO:0000256" key="2">
    <source>
        <dbReference type="SAM" id="SignalP"/>
    </source>
</evidence>
<sequence>MKKKLLFILFSLMISFLAACQNDGNEGDETASADVETTDSSENVNDTGFPIVEEPIELEFFTGKYEPNLDNYEETLVFETYAEETNVNVTFEEVPFASLTERRNLSLAGGDYPDVFYSARIPTADLFSYGQQGVFIPLNDLIEEYAPNIQAFFDKHPDARKGLTMPDGNIYSIPSYYDPSFLPMLIGKPLWINEDWLNELGIEEPTTTDELYEFLTAVKETDLNGNGENDEIPLSATSTGAIRDMVKGAWGLGTRGVNHPYIDIDPETNDLRFLQTDPMYKEMLEYINKLYVEGLIDSDIYTMDDADLNAKGAQGILGANISPNPITVMNQDNFIGLGALEGPHGDNLYSQVKAPLAHVGAFAITDANEHPEATIRWIDYFFGEEGSTFQFMGIEGETYDVAEDGELVFKEEITNNPDGLTMDEALTPYVTWMGGSYPGYVQHKYFKGSESLPSAVETGEKVEPNVPEEIWNRFTYTEEELSFKQSIGSDIETFVNEQEALFISGDKPFSEWDSFVDQVNQMGLEEYLEVEAAAYERYQES</sequence>
<feature type="signal peptide" evidence="2">
    <location>
        <begin position="1"/>
        <end position="20"/>
    </location>
</feature>
<protein>
    <submittedName>
        <fullName evidence="3">Extracellular solute-binding protein</fullName>
    </submittedName>
</protein>
<feature type="compositionally biased region" description="Acidic residues" evidence="1">
    <location>
        <begin position="25"/>
        <end position="39"/>
    </location>
</feature>
<dbReference type="RefSeq" id="WP_147669181.1">
    <property type="nucleotide sequence ID" value="NZ_VDUW01000012.1"/>
</dbReference>
<keyword evidence="2" id="KW-0732">Signal</keyword>
<accession>A0A5C8NIR9</accession>
<reference evidence="3 4" key="1">
    <citation type="submission" date="2019-06" db="EMBL/GenBank/DDBJ databases">
        <title>Cerasibacillus sp. nov., isolated from maize field.</title>
        <authorList>
            <person name="Lin S.-Y."/>
            <person name="Tsai C.-F."/>
            <person name="Young C.-C."/>
        </authorList>
    </citation>
    <scope>NUCLEOTIDE SEQUENCE [LARGE SCALE GENOMIC DNA]</scope>
    <source>
        <strain evidence="3 4">CC-CFT480</strain>
    </source>
</reference>
<dbReference type="PANTHER" id="PTHR43649">
    <property type="entry name" value="ARABINOSE-BINDING PROTEIN-RELATED"/>
    <property type="match status" value="1"/>
</dbReference>
<dbReference type="InterPro" id="IPR050490">
    <property type="entry name" value="Bact_solute-bd_prot1"/>
</dbReference>
<comment type="caution">
    <text evidence="3">The sequence shown here is derived from an EMBL/GenBank/DDBJ whole genome shotgun (WGS) entry which is preliminary data.</text>
</comment>
<feature type="region of interest" description="Disordered" evidence="1">
    <location>
        <begin position="25"/>
        <end position="48"/>
    </location>
</feature>
<keyword evidence="4" id="KW-1185">Reference proteome</keyword>
<dbReference type="Pfam" id="PF01547">
    <property type="entry name" value="SBP_bac_1"/>
    <property type="match status" value="1"/>
</dbReference>
<dbReference type="OrthoDB" id="9787283at2"/>
<feature type="chain" id="PRO_5038642947" evidence="2">
    <location>
        <begin position="21"/>
        <end position="541"/>
    </location>
</feature>
<evidence type="ECO:0000313" key="4">
    <source>
        <dbReference type="Proteomes" id="UP000321574"/>
    </source>
</evidence>
<dbReference type="EMBL" id="VDUW01000012">
    <property type="protein sequence ID" value="TXL61090.1"/>
    <property type="molecule type" value="Genomic_DNA"/>
</dbReference>
<evidence type="ECO:0000313" key="3">
    <source>
        <dbReference type="EMBL" id="TXL61090.1"/>
    </source>
</evidence>
<dbReference type="Proteomes" id="UP000321574">
    <property type="component" value="Unassembled WGS sequence"/>
</dbReference>
<evidence type="ECO:0000256" key="1">
    <source>
        <dbReference type="SAM" id="MobiDB-lite"/>
    </source>
</evidence>
<dbReference type="PROSITE" id="PS51257">
    <property type="entry name" value="PROKAR_LIPOPROTEIN"/>
    <property type="match status" value="1"/>
</dbReference>
<dbReference type="InterPro" id="IPR006059">
    <property type="entry name" value="SBP"/>
</dbReference>
<organism evidence="3 4">
    <name type="scientific">Cerasibacillus terrae</name>
    <dbReference type="NCBI Taxonomy" id="2498845"/>
    <lineage>
        <taxon>Bacteria</taxon>
        <taxon>Bacillati</taxon>
        <taxon>Bacillota</taxon>
        <taxon>Bacilli</taxon>
        <taxon>Bacillales</taxon>
        <taxon>Bacillaceae</taxon>
        <taxon>Cerasibacillus</taxon>
    </lineage>
</organism>
<gene>
    <name evidence="3" type="ORF">FHP05_13470</name>
</gene>